<evidence type="ECO:0008006" key="3">
    <source>
        <dbReference type="Google" id="ProtNLM"/>
    </source>
</evidence>
<protein>
    <recommendedName>
        <fullName evidence="3">Gag-pol polyprotein</fullName>
    </recommendedName>
</protein>
<name>A0AAF0QZN0_SOLVR</name>
<reference evidence="1" key="1">
    <citation type="submission" date="2023-08" db="EMBL/GenBank/DDBJ databases">
        <title>A de novo genome assembly of Solanum verrucosum Schlechtendal, a Mexican diploid species geographically isolated from the other diploid A-genome species in potato relatives.</title>
        <authorList>
            <person name="Hosaka K."/>
        </authorList>
    </citation>
    <scope>NUCLEOTIDE SEQUENCE</scope>
    <source>
        <tissue evidence="1">Young leaves</tissue>
    </source>
</reference>
<dbReference type="AlphaFoldDB" id="A0AAF0QZN0"/>
<dbReference type="EMBL" id="CP133617">
    <property type="protein sequence ID" value="WMV32581.1"/>
    <property type="molecule type" value="Genomic_DNA"/>
</dbReference>
<accession>A0AAF0QZN0</accession>
<sequence length="144" mass="16693">MSPLEFTGSKHNVDPEIFVDELRKVFEVMHVVDAKCVELAAYQLKSIARKWFDRWKKNKVEGTSQLTWAMFEDTFLGSFFPRELRVAKMVANMRNIMSLFVSGISRLSSKEGKEAMLIGYMDMAILMVHVQHVEEDKLKNMDVL</sequence>
<keyword evidence="2" id="KW-1185">Reference proteome</keyword>
<proteinExistence type="predicted"/>
<evidence type="ECO:0000313" key="1">
    <source>
        <dbReference type="EMBL" id="WMV32581.1"/>
    </source>
</evidence>
<evidence type="ECO:0000313" key="2">
    <source>
        <dbReference type="Proteomes" id="UP001234989"/>
    </source>
</evidence>
<organism evidence="1 2">
    <name type="scientific">Solanum verrucosum</name>
    <dbReference type="NCBI Taxonomy" id="315347"/>
    <lineage>
        <taxon>Eukaryota</taxon>
        <taxon>Viridiplantae</taxon>
        <taxon>Streptophyta</taxon>
        <taxon>Embryophyta</taxon>
        <taxon>Tracheophyta</taxon>
        <taxon>Spermatophyta</taxon>
        <taxon>Magnoliopsida</taxon>
        <taxon>eudicotyledons</taxon>
        <taxon>Gunneridae</taxon>
        <taxon>Pentapetalae</taxon>
        <taxon>asterids</taxon>
        <taxon>lamiids</taxon>
        <taxon>Solanales</taxon>
        <taxon>Solanaceae</taxon>
        <taxon>Solanoideae</taxon>
        <taxon>Solaneae</taxon>
        <taxon>Solanum</taxon>
    </lineage>
</organism>
<dbReference type="Proteomes" id="UP001234989">
    <property type="component" value="Chromosome 6"/>
</dbReference>
<gene>
    <name evidence="1" type="ORF">MTR67_025966</name>
</gene>